<dbReference type="Proteomes" id="UP001162164">
    <property type="component" value="Unassembled WGS sequence"/>
</dbReference>
<accession>A0ABQ9JC60</accession>
<feature type="region of interest" description="Disordered" evidence="1">
    <location>
        <begin position="109"/>
        <end position="137"/>
    </location>
</feature>
<feature type="compositionally biased region" description="Basic and acidic residues" evidence="1">
    <location>
        <begin position="242"/>
        <end position="251"/>
    </location>
</feature>
<feature type="compositionally biased region" description="Polar residues" evidence="1">
    <location>
        <begin position="252"/>
        <end position="261"/>
    </location>
</feature>
<comment type="caution">
    <text evidence="3">The sequence shown here is derived from an EMBL/GenBank/DDBJ whole genome shotgun (WGS) entry which is preliminary data.</text>
</comment>
<evidence type="ECO:0000313" key="4">
    <source>
        <dbReference type="Proteomes" id="UP001162164"/>
    </source>
</evidence>
<dbReference type="Gene3D" id="3.30.420.610">
    <property type="entry name" value="LOTUS domain-like"/>
    <property type="match status" value="1"/>
</dbReference>
<reference evidence="3" key="1">
    <citation type="journal article" date="2023" name="Insect Mol. Biol.">
        <title>Genome sequencing provides insights into the evolution of gene families encoding plant cell wall-degrading enzymes in longhorned beetles.</title>
        <authorList>
            <person name="Shin N.R."/>
            <person name="Okamura Y."/>
            <person name="Kirsch R."/>
            <person name="Pauchet Y."/>
        </authorList>
    </citation>
    <scope>NUCLEOTIDE SEQUENCE</scope>
    <source>
        <strain evidence="3">MMC_N1</strain>
    </source>
</reference>
<dbReference type="InterPro" id="IPR025605">
    <property type="entry name" value="OST-HTH/LOTUS_dom"/>
</dbReference>
<organism evidence="3 4">
    <name type="scientific">Molorchus minor</name>
    <dbReference type="NCBI Taxonomy" id="1323400"/>
    <lineage>
        <taxon>Eukaryota</taxon>
        <taxon>Metazoa</taxon>
        <taxon>Ecdysozoa</taxon>
        <taxon>Arthropoda</taxon>
        <taxon>Hexapoda</taxon>
        <taxon>Insecta</taxon>
        <taxon>Pterygota</taxon>
        <taxon>Neoptera</taxon>
        <taxon>Endopterygota</taxon>
        <taxon>Coleoptera</taxon>
        <taxon>Polyphaga</taxon>
        <taxon>Cucujiformia</taxon>
        <taxon>Chrysomeloidea</taxon>
        <taxon>Cerambycidae</taxon>
        <taxon>Lamiinae</taxon>
        <taxon>Monochamini</taxon>
        <taxon>Molorchus</taxon>
    </lineage>
</organism>
<proteinExistence type="predicted"/>
<dbReference type="EMBL" id="JAPWTJ010000769">
    <property type="protein sequence ID" value="KAJ8975771.1"/>
    <property type="molecule type" value="Genomic_DNA"/>
</dbReference>
<dbReference type="PROSITE" id="PS51644">
    <property type="entry name" value="HTH_OST"/>
    <property type="match status" value="1"/>
</dbReference>
<dbReference type="Pfam" id="PF12872">
    <property type="entry name" value="OST-HTH"/>
    <property type="match status" value="1"/>
</dbReference>
<gene>
    <name evidence="3" type="ORF">NQ317_004821</name>
</gene>
<name>A0ABQ9JC60_9CUCU</name>
<feature type="region of interest" description="Disordered" evidence="1">
    <location>
        <begin position="242"/>
        <end position="261"/>
    </location>
</feature>
<dbReference type="InterPro" id="IPR041966">
    <property type="entry name" value="LOTUS-like"/>
</dbReference>
<dbReference type="CDD" id="cd09972">
    <property type="entry name" value="LOTUS_TDRD_OSKAR"/>
    <property type="match status" value="1"/>
</dbReference>
<sequence>MEKLRNEVIMVMRGCLVSTKGKVPMRQLDADYRTLVGEKIPFFKLGFKKLEDFIQSEPSLVLTRHSNGDLFVDAKISEKSAHITEMVAMQKPEKKKVLRKAVRFSHSQYPAKTTKWRPRDVNPRGKKFSTSSRPAAVSHNQFVTRPSYDKPAVPSKIVIPETSGLYKNPQMQRQNSQLKKDINSRLHLSNTHNDRQVSDNGLSVTIQTQNGRKMAQDVGNKMLEDTCSPLLSTKKRITKKMSEINLNDRDSGNSSPTGISA</sequence>
<protein>
    <recommendedName>
        <fullName evidence="2">HTH OST-type domain-containing protein</fullName>
    </recommendedName>
</protein>
<evidence type="ECO:0000259" key="2">
    <source>
        <dbReference type="PROSITE" id="PS51644"/>
    </source>
</evidence>
<evidence type="ECO:0000313" key="3">
    <source>
        <dbReference type="EMBL" id="KAJ8975771.1"/>
    </source>
</evidence>
<evidence type="ECO:0000256" key="1">
    <source>
        <dbReference type="SAM" id="MobiDB-lite"/>
    </source>
</evidence>
<feature type="compositionally biased region" description="Polar residues" evidence="1">
    <location>
        <begin position="128"/>
        <end position="137"/>
    </location>
</feature>
<keyword evidence="4" id="KW-1185">Reference proteome</keyword>
<feature type="domain" description="HTH OST-type" evidence="2">
    <location>
        <begin position="1"/>
        <end position="76"/>
    </location>
</feature>